<dbReference type="NCBIfam" id="TIGR00200">
    <property type="entry name" value="cinA_nterm"/>
    <property type="match status" value="1"/>
</dbReference>
<dbReference type="Gene3D" id="3.40.980.10">
    <property type="entry name" value="MoaB/Mog-like domain"/>
    <property type="match status" value="1"/>
</dbReference>
<dbReference type="Pfam" id="PF00994">
    <property type="entry name" value="MoCF_biosynth"/>
    <property type="match status" value="1"/>
</dbReference>
<feature type="domain" description="MoaB/Mog" evidence="2">
    <location>
        <begin position="4"/>
        <end position="172"/>
    </location>
</feature>
<dbReference type="Pfam" id="PF18146">
    <property type="entry name" value="CinA_KH"/>
    <property type="match status" value="1"/>
</dbReference>
<dbReference type="InterPro" id="IPR008136">
    <property type="entry name" value="CinA_C"/>
</dbReference>
<dbReference type="Pfam" id="PF02464">
    <property type="entry name" value="CinA"/>
    <property type="match status" value="1"/>
</dbReference>
<organism evidence="3 4">
    <name type="scientific">Symbiobacterium terraclitae</name>
    <dbReference type="NCBI Taxonomy" id="557451"/>
    <lineage>
        <taxon>Bacteria</taxon>
        <taxon>Bacillati</taxon>
        <taxon>Bacillota</taxon>
        <taxon>Clostridia</taxon>
        <taxon>Eubacteriales</taxon>
        <taxon>Symbiobacteriaceae</taxon>
        <taxon>Symbiobacterium</taxon>
    </lineage>
</organism>
<evidence type="ECO:0000256" key="1">
    <source>
        <dbReference type="HAMAP-Rule" id="MF_00226"/>
    </source>
</evidence>
<dbReference type="EMBL" id="JAGGLG010000001">
    <property type="protein sequence ID" value="MBP2016888.1"/>
    <property type="molecule type" value="Genomic_DNA"/>
</dbReference>
<reference evidence="3 4" key="1">
    <citation type="submission" date="2021-03" db="EMBL/GenBank/DDBJ databases">
        <title>Genomic Encyclopedia of Type Strains, Phase IV (KMG-IV): sequencing the most valuable type-strain genomes for metagenomic binning, comparative biology and taxonomic classification.</title>
        <authorList>
            <person name="Goeker M."/>
        </authorList>
    </citation>
    <scope>NUCLEOTIDE SEQUENCE [LARGE SCALE GENOMIC DNA]</scope>
    <source>
        <strain evidence="3 4">DSM 27138</strain>
    </source>
</reference>
<dbReference type="RefSeq" id="WP_209465026.1">
    <property type="nucleotide sequence ID" value="NZ_JAGGLG010000001.1"/>
</dbReference>
<comment type="caution">
    <text evidence="3">The sequence shown here is derived from an EMBL/GenBank/DDBJ whole genome shotgun (WGS) entry which is preliminary data.</text>
</comment>
<dbReference type="PANTHER" id="PTHR13939:SF0">
    <property type="entry name" value="NMN AMIDOHYDROLASE-LIKE PROTEIN YFAY"/>
    <property type="match status" value="1"/>
</dbReference>
<evidence type="ECO:0000259" key="2">
    <source>
        <dbReference type="SMART" id="SM00852"/>
    </source>
</evidence>
<dbReference type="InterPro" id="IPR008135">
    <property type="entry name" value="Competence-induced_CinA"/>
</dbReference>
<dbReference type="InterPro" id="IPR036653">
    <property type="entry name" value="CinA-like_C"/>
</dbReference>
<proteinExistence type="inferred from homology"/>
<evidence type="ECO:0000313" key="3">
    <source>
        <dbReference type="EMBL" id="MBP2016888.1"/>
    </source>
</evidence>
<comment type="similarity">
    <text evidence="1">Belongs to the CinA family.</text>
</comment>
<dbReference type="NCBIfam" id="NF001813">
    <property type="entry name" value="PRK00549.1"/>
    <property type="match status" value="1"/>
</dbReference>
<dbReference type="NCBIfam" id="TIGR00199">
    <property type="entry name" value="PncC_domain"/>
    <property type="match status" value="1"/>
</dbReference>
<gene>
    <name evidence="1" type="primary">cinA</name>
    <name evidence="3" type="ORF">J2Z79_000261</name>
</gene>
<dbReference type="InterPro" id="IPR001453">
    <property type="entry name" value="MoaB/Mog_dom"/>
</dbReference>
<keyword evidence="4" id="KW-1185">Reference proteome</keyword>
<evidence type="ECO:0000313" key="4">
    <source>
        <dbReference type="Proteomes" id="UP001519289"/>
    </source>
</evidence>
<dbReference type="SUPFAM" id="SSF53218">
    <property type="entry name" value="Molybdenum cofactor biosynthesis proteins"/>
    <property type="match status" value="1"/>
</dbReference>
<dbReference type="SMART" id="SM00852">
    <property type="entry name" value="MoCF_biosynth"/>
    <property type="match status" value="1"/>
</dbReference>
<keyword evidence="3" id="KW-0378">Hydrolase</keyword>
<dbReference type="SUPFAM" id="SSF142433">
    <property type="entry name" value="CinA-like"/>
    <property type="match status" value="1"/>
</dbReference>
<protein>
    <recommendedName>
        <fullName evidence="1">Putative competence-damage inducible protein</fullName>
    </recommendedName>
</protein>
<dbReference type="GO" id="GO:0019159">
    <property type="term" value="F:nicotinamide-nucleotide amidase activity"/>
    <property type="evidence" value="ECO:0007669"/>
    <property type="project" value="UniProtKB-EC"/>
</dbReference>
<dbReference type="InterPro" id="IPR050101">
    <property type="entry name" value="CinA"/>
</dbReference>
<dbReference type="Proteomes" id="UP001519289">
    <property type="component" value="Unassembled WGS sequence"/>
</dbReference>
<name>A0ABS4JMX2_9FIRM</name>
<dbReference type="HAMAP" id="MF_00226_B">
    <property type="entry name" value="CinA_B"/>
    <property type="match status" value="1"/>
</dbReference>
<dbReference type="PANTHER" id="PTHR13939">
    <property type="entry name" value="NICOTINAMIDE-NUCLEOTIDE AMIDOHYDROLASE PNCC"/>
    <property type="match status" value="1"/>
</dbReference>
<dbReference type="Gene3D" id="3.30.70.2860">
    <property type="match status" value="1"/>
</dbReference>
<accession>A0ABS4JMX2</accession>
<dbReference type="Gene3D" id="3.90.950.20">
    <property type="entry name" value="CinA-like"/>
    <property type="match status" value="1"/>
</dbReference>
<dbReference type="CDD" id="cd00885">
    <property type="entry name" value="cinA"/>
    <property type="match status" value="1"/>
</dbReference>
<dbReference type="PIRSF" id="PIRSF006728">
    <property type="entry name" value="CinA"/>
    <property type="match status" value="1"/>
</dbReference>
<sequence length="430" mass="44974">MNAELVFVGTELLLGEILNTNAQYLSQQLSLLGVDVYHQQVVGDNAARLRAVLTQALGRADLVIACGGLGPTDDDITREVAAEVAGRALKLDEGLLRGLEAWFATRGRKMTENNRRQCMVPEGAKVLPNDRGTAPGLIIPAPGGKEIVLLPGPPGELQPMFARHVVPYLTARNGGRPMRLVTRTLRFVGIGESALADGLKDLLAGQTDPTIAPYAKTAEVHLRLATRAADQAEGLARIAPVEAEIRARFGRFLYGTDDEDLAAAVGRLLADRGLTLATAESCTGGLVAKRITDVAGSSAYFRMGFVTYASEAKERFLGVPADLIAAHGVVSEPVALAMAQGALERAGADVAVAITGVAGPGGGTPETPVGTVCFGLAARGGAEDGRGAGALPGGAWTERLWLHGDREGVRERAAVHALAMVRRYLTGQLG</sequence>
<dbReference type="InterPro" id="IPR041424">
    <property type="entry name" value="CinA_KH"/>
</dbReference>
<dbReference type="InterPro" id="IPR036425">
    <property type="entry name" value="MoaB/Mog-like_dom_sf"/>
</dbReference>